<dbReference type="AlphaFoldDB" id="A0A7W0HQ72"/>
<dbReference type="RefSeq" id="WP_181610391.1">
    <property type="nucleotide sequence ID" value="NZ_BAABAM010000002.1"/>
</dbReference>
<reference evidence="1 2" key="1">
    <citation type="submission" date="2020-07" db="EMBL/GenBank/DDBJ databases">
        <title>Genomic Encyclopedia of Type Strains, Phase IV (KMG-IV): sequencing the most valuable type-strain genomes for metagenomic binning, comparative biology and taxonomic classification.</title>
        <authorList>
            <person name="Goeker M."/>
        </authorList>
    </citation>
    <scope>NUCLEOTIDE SEQUENCE [LARGE SCALE GENOMIC DNA]</scope>
    <source>
        <strain evidence="1 2">DSM 45533</strain>
    </source>
</reference>
<evidence type="ECO:0000313" key="1">
    <source>
        <dbReference type="EMBL" id="MBA2891610.1"/>
    </source>
</evidence>
<evidence type="ECO:0000313" key="2">
    <source>
        <dbReference type="Proteomes" id="UP000530928"/>
    </source>
</evidence>
<dbReference type="EMBL" id="JACDUR010000003">
    <property type="protein sequence ID" value="MBA2891610.1"/>
    <property type="molecule type" value="Genomic_DNA"/>
</dbReference>
<sequence>MTRRYDYVGPAEIRDQVRDGCSGRRIGGQDDLSRWLDEQPEDERERPFTFVVDVDGALRLAPQRSEHVACAGGGPVLSAGEISFARDGDRWLVAGISNQSTGYCPDVASWAAVEVALDLAGLDHPGAFTHPIVFRRCAMCGQDNIVKDDHFVCAVCESALSE</sequence>
<proteinExistence type="predicted"/>
<accession>A0A7W0HQ72</accession>
<organism evidence="1 2">
    <name type="scientific">Nonomuraea soli</name>
    <dbReference type="NCBI Taxonomy" id="1032476"/>
    <lineage>
        <taxon>Bacteria</taxon>
        <taxon>Bacillati</taxon>
        <taxon>Actinomycetota</taxon>
        <taxon>Actinomycetes</taxon>
        <taxon>Streptosporangiales</taxon>
        <taxon>Streptosporangiaceae</taxon>
        <taxon>Nonomuraea</taxon>
    </lineage>
</organism>
<name>A0A7W0HQ72_9ACTN</name>
<protein>
    <submittedName>
        <fullName evidence="1">Uncharacterized protein</fullName>
    </submittedName>
</protein>
<keyword evidence="2" id="KW-1185">Reference proteome</keyword>
<dbReference type="Proteomes" id="UP000530928">
    <property type="component" value="Unassembled WGS sequence"/>
</dbReference>
<comment type="caution">
    <text evidence="1">The sequence shown here is derived from an EMBL/GenBank/DDBJ whole genome shotgun (WGS) entry which is preliminary data.</text>
</comment>
<gene>
    <name evidence="1" type="ORF">HNR30_002951</name>
</gene>